<keyword evidence="8" id="KW-0966">Cell projection</keyword>
<organism evidence="8 9">
    <name type="scientific">Teichococcus rhizosphaerae</name>
    <dbReference type="NCBI Taxonomy" id="1335062"/>
    <lineage>
        <taxon>Bacteria</taxon>
        <taxon>Pseudomonadati</taxon>
        <taxon>Pseudomonadota</taxon>
        <taxon>Alphaproteobacteria</taxon>
        <taxon>Acetobacterales</taxon>
        <taxon>Roseomonadaceae</taxon>
        <taxon>Roseomonas</taxon>
    </lineage>
</organism>
<dbReference type="PANTHER" id="PTHR30435">
    <property type="entry name" value="FLAGELLAR PROTEIN"/>
    <property type="match status" value="1"/>
</dbReference>
<dbReference type="GO" id="GO:0030694">
    <property type="term" value="C:bacterial-type flagellum basal body, rod"/>
    <property type="evidence" value="ECO:0007669"/>
    <property type="project" value="UniProtKB-UniRule"/>
</dbReference>
<feature type="domain" description="Flagellar basal-body/hook protein C-terminal" evidence="7">
    <location>
        <begin position="99"/>
        <end position="142"/>
    </location>
</feature>
<dbReference type="PANTHER" id="PTHR30435:SF2">
    <property type="entry name" value="FLAGELLAR BASAL-BODY ROD PROTEIN FLGC"/>
    <property type="match status" value="1"/>
</dbReference>
<proteinExistence type="inferred from homology"/>
<evidence type="ECO:0000259" key="7">
    <source>
        <dbReference type="Pfam" id="PF06429"/>
    </source>
</evidence>
<evidence type="ECO:0000256" key="3">
    <source>
        <dbReference type="ARBA" id="ARBA00017941"/>
    </source>
</evidence>
<evidence type="ECO:0000313" key="8">
    <source>
        <dbReference type="EMBL" id="PHK93718.1"/>
    </source>
</evidence>
<dbReference type="OrthoDB" id="9813951at2"/>
<dbReference type="EMBL" id="PDNU01000037">
    <property type="protein sequence ID" value="PHK93718.1"/>
    <property type="molecule type" value="Genomic_DNA"/>
</dbReference>
<dbReference type="AlphaFoldDB" id="A0A2C7A0Z1"/>
<reference evidence="8 9" key="1">
    <citation type="submission" date="2017-10" db="EMBL/GenBank/DDBJ databases">
        <authorList>
            <person name="Banno H."/>
            <person name="Chua N.-H."/>
        </authorList>
    </citation>
    <scope>NUCLEOTIDE SEQUENCE [LARGE SCALE GENOMIC DNA]</scope>
    <source>
        <strain evidence="8 9">YW11</strain>
    </source>
</reference>
<dbReference type="GO" id="GO:0071978">
    <property type="term" value="P:bacterial-type flagellum-dependent swarming motility"/>
    <property type="evidence" value="ECO:0007669"/>
    <property type="project" value="TreeGrafter"/>
</dbReference>
<comment type="subunit">
    <text evidence="5 6">The basal body constitutes a major portion of the flagellar organelle and consists of four rings (L,P,S, and M) mounted on a central rod. The rod consists of about 26 subunits of FlgG in the distal portion, and FlgB, FlgC and FlgF are thought to build up the proximal portion of the rod with about 6 subunits each.</text>
</comment>
<dbReference type="Pfam" id="PF06429">
    <property type="entry name" value="Flg_bbr_C"/>
    <property type="match status" value="1"/>
</dbReference>
<dbReference type="Proteomes" id="UP000223527">
    <property type="component" value="Unassembled WGS sequence"/>
</dbReference>
<comment type="similarity">
    <text evidence="2">Belongs to the flagella basal body rod proteins family.</text>
</comment>
<dbReference type="NCBIfam" id="TIGR01395">
    <property type="entry name" value="FlgC"/>
    <property type="match status" value="1"/>
</dbReference>
<comment type="caution">
    <text evidence="8">The sequence shown here is derived from an EMBL/GenBank/DDBJ whole genome shotgun (WGS) entry which is preliminary data.</text>
</comment>
<gene>
    <name evidence="8" type="primary">flgC</name>
    <name evidence="8" type="ORF">CR162_17170</name>
</gene>
<evidence type="ECO:0000256" key="4">
    <source>
        <dbReference type="ARBA" id="ARBA00023143"/>
    </source>
</evidence>
<comment type="subcellular location">
    <subcellularLocation>
        <location evidence="1 6">Bacterial flagellum basal body</location>
    </subcellularLocation>
</comment>
<evidence type="ECO:0000256" key="6">
    <source>
        <dbReference type="RuleBase" id="RU362062"/>
    </source>
</evidence>
<evidence type="ECO:0000256" key="1">
    <source>
        <dbReference type="ARBA" id="ARBA00004117"/>
    </source>
</evidence>
<keyword evidence="9" id="KW-1185">Reference proteome</keyword>
<dbReference type="InterPro" id="IPR010930">
    <property type="entry name" value="Flg_bb/hook_C_dom"/>
</dbReference>
<dbReference type="RefSeq" id="WP_099096764.1">
    <property type="nucleotide sequence ID" value="NZ_PDNU01000037.1"/>
</dbReference>
<evidence type="ECO:0000256" key="2">
    <source>
        <dbReference type="ARBA" id="ARBA00009677"/>
    </source>
</evidence>
<dbReference type="InterPro" id="IPR006299">
    <property type="entry name" value="FlgC"/>
</dbReference>
<name>A0A2C7A0Z1_9PROT</name>
<accession>A0A2C7A0Z1</accession>
<evidence type="ECO:0000313" key="9">
    <source>
        <dbReference type="Proteomes" id="UP000223527"/>
    </source>
</evidence>
<protein>
    <recommendedName>
        <fullName evidence="3 6">Flagellar basal-body rod protein FlgC</fullName>
    </recommendedName>
</protein>
<keyword evidence="8" id="KW-0969">Cilium</keyword>
<sequence>MIRLNPVSGAGPLTQAMATAASGMSTQALRMRVAAENIANATSTASVAGGDPYRRKLLTFGRMVDRSTGAELVRMDSIRGDQRDFRTRFDPAHPAADETGYVKLPNVDPLIEQADLRGAGRSYEASISVMQQARALYGKTLDILRA</sequence>
<keyword evidence="4 6" id="KW-0975">Bacterial flagellum</keyword>
<keyword evidence="8" id="KW-0282">Flagellum</keyword>
<evidence type="ECO:0000256" key="5">
    <source>
        <dbReference type="ARBA" id="ARBA00025933"/>
    </source>
</evidence>